<reference evidence="1 2" key="1">
    <citation type="submission" date="2024-09" db="EMBL/GenBank/DDBJ databases">
        <title>Chromosome-scale assembly of Riccia sorocarpa.</title>
        <authorList>
            <person name="Paukszto L."/>
        </authorList>
    </citation>
    <scope>NUCLEOTIDE SEQUENCE [LARGE SCALE GENOMIC DNA]</scope>
    <source>
        <strain evidence="1">LP-2024</strain>
        <tissue evidence="1">Aerial parts of the thallus</tissue>
    </source>
</reference>
<gene>
    <name evidence="1" type="ORF">R1sor_025920</name>
</gene>
<keyword evidence="2" id="KW-1185">Reference proteome</keyword>
<comment type="caution">
    <text evidence="1">The sequence shown here is derived from an EMBL/GenBank/DDBJ whole genome shotgun (WGS) entry which is preliminary data.</text>
</comment>
<dbReference type="Proteomes" id="UP001633002">
    <property type="component" value="Unassembled WGS sequence"/>
</dbReference>
<protein>
    <submittedName>
        <fullName evidence="1">Uncharacterized protein</fullName>
    </submittedName>
</protein>
<accession>A0ABD3GBL0</accession>
<name>A0ABD3GBL0_9MARC</name>
<dbReference type="EMBL" id="JBJQOH010000008">
    <property type="protein sequence ID" value="KAL3675972.1"/>
    <property type="molecule type" value="Genomic_DNA"/>
</dbReference>
<dbReference type="AlphaFoldDB" id="A0ABD3GBL0"/>
<evidence type="ECO:0000313" key="1">
    <source>
        <dbReference type="EMBL" id="KAL3675972.1"/>
    </source>
</evidence>
<evidence type="ECO:0000313" key="2">
    <source>
        <dbReference type="Proteomes" id="UP001633002"/>
    </source>
</evidence>
<proteinExistence type="predicted"/>
<sequence>MKQFLKVFTKDDEDWKAAFEALLQRATAKRQGCQDRAEWGVEDILLSECPKLIPGAQTTTGLLTVWNEAKKHLHLSTERISMTGEAPATLYLELAGKNKSLPPDRLKLMKRILRKERVSNMGQWKDWAWEKYKHRPLTEQLHLLVEHGVELEVESRDTSQLGWNWKVGKKAEYRTLFGEDGGHANNQRSLLGEIDAAFVENSPVRYLPFVAILQRIWNDRNETTYTGRRNRTPVFVPIKQAIFMATSISKGLPEENRKHRSYQCSHACYHTSWWHST</sequence>
<organism evidence="1 2">
    <name type="scientific">Riccia sorocarpa</name>
    <dbReference type="NCBI Taxonomy" id="122646"/>
    <lineage>
        <taxon>Eukaryota</taxon>
        <taxon>Viridiplantae</taxon>
        <taxon>Streptophyta</taxon>
        <taxon>Embryophyta</taxon>
        <taxon>Marchantiophyta</taxon>
        <taxon>Marchantiopsida</taxon>
        <taxon>Marchantiidae</taxon>
        <taxon>Marchantiales</taxon>
        <taxon>Ricciaceae</taxon>
        <taxon>Riccia</taxon>
    </lineage>
</organism>